<dbReference type="EMBL" id="MLCN01000023">
    <property type="protein sequence ID" value="ONG39508.1"/>
    <property type="molecule type" value="Genomic_DNA"/>
</dbReference>
<dbReference type="NCBIfam" id="TIGR00252">
    <property type="entry name" value="YraN family protein"/>
    <property type="match status" value="1"/>
</dbReference>
<proteinExistence type="inferred from homology"/>
<dbReference type="OrthoDB" id="9794876at2"/>
<organism evidence="3 4">
    <name type="scientific">Alkanindiges hydrocarboniclasticus</name>
    <dbReference type="NCBI Taxonomy" id="1907941"/>
    <lineage>
        <taxon>Bacteria</taxon>
        <taxon>Pseudomonadati</taxon>
        <taxon>Pseudomonadota</taxon>
        <taxon>Gammaproteobacteria</taxon>
        <taxon>Moraxellales</taxon>
        <taxon>Moraxellaceae</taxon>
        <taxon>Alkanindiges</taxon>
    </lineage>
</organism>
<dbReference type="HAMAP" id="MF_00048">
    <property type="entry name" value="UPF0102"/>
    <property type="match status" value="1"/>
</dbReference>
<evidence type="ECO:0000256" key="1">
    <source>
        <dbReference type="ARBA" id="ARBA00006738"/>
    </source>
</evidence>
<dbReference type="PANTHER" id="PTHR34039">
    <property type="entry name" value="UPF0102 PROTEIN YRAN"/>
    <property type="match status" value="1"/>
</dbReference>
<dbReference type="Pfam" id="PF02021">
    <property type="entry name" value="UPF0102"/>
    <property type="match status" value="1"/>
</dbReference>
<dbReference type="CDD" id="cd20736">
    <property type="entry name" value="PoNe_Nuclease"/>
    <property type="match status" value="1"/>
</dbReference>
<comment type="caution">
    <text evidence="3">The sequence shown here is derived from an EMBL/GenBank/DDBJ whole genome shotgun (WGS) entry which is preliminary data.</text>
</comment>
<dbReference type="PANTHER" id="PTHR34039:SF1">
    <property type="entry name" value="UPF0102 PROTEIN YRAN"/>
    <property type="match status" value="1"/>
</dbReference>
<dbReference type="RefSeq" id="WP_076878297.1">
    <property type="nucleotide sequence ID" value="NZ_MLCN01000023.1"/>
</dbReference>
<dbReference type="NCBIfam" id="NF009150">
    <property type="entry name" value="PRK12497.1-3"/>
    <property type="match status" value="1"/>
</dbReference>
<dbReference type="SUPFAM" id="SSF52980">
    <property type="entry name" value="Restriction endonuclease-like"/>
    <property type="match status" value="1"/>
</dbReference>
<dbReference type="InterPro" id="IPR003509">
    <property type="entry name" value="UPF0102_YraN-like"/>
</dbReference>
<evidence type="ECO:0000313" key="4">
    <source>
        <dbReference type="Proteomes" id="UP000192132"/>
    </source>
</evidence>
<name>A0A1S8CT58_9GAMM</name>
<dbReference type="STRING" id="1907941.BKE30_09090"/>
<keyword evidence="4" id="KW-1185">Reference proteome</keyword>
<evidence type="ECO:0000313" key="3">
    <source>
        <dbReference type="EMBL" id="ONG39508.1"/>
    </source>
</evidence>
<dbReference type="GO" id="GO:0003676">
    <property type="term" value="F:nucleic acid binding"/>
    <property type="evidence" value="ECO:0007669"/>
    <property type="project" value="InterPro"/>
</dbReference>
<comment type="similarity">
    <text evidence="1 2">Belongs to the UPF0102 family.</text>
</comment>
<dbReference type="InterPro" id="IPR011856">
    <property type="entry name" value="tRNA_endonuc-like_dom_sf"/>
</dbReference>
<reference evidence="3 4" key="1">
    <citation type="submission" date="2016-10" db="EMBL/GenBank/DDBJ databases">
        <title>Draft Genome sequence of Alkanindiges sp. strain H1.</title>
        <authorList>
            <person name="Subhash Y."/>
            <person name="Lee S."/>
        </authorList>
    </citation>
    <scope>NUCLEOTIDE SEQUENCE [LARGE SCALE GENOMIC DNA]</scope>
    <source>
        <strain evidence="3 4">H1</strain>
    </source>
</reference>
<gene>
    <name evidence="3" type="ORF">BKE30_09090</name>
</gene>
<sequence>MPVGRSSSPTHQQGAKAEDAAAIFMQQQGYQLVAQNFNTRFGEIDLIVQRVNQLVFVEVRQRKANSLVSALESITVAKQRKIIKAAQGFLQQHPQYHNHNCRFDVIACTSPIKPATNLQLTLHPALGHAELQAMQLEWIQAAFESA</sequence>
<accession>A0A1S8CT58</accession>
<evidence type="ECO:0000256" key="2">
    <source>
        <dbReference type="HAMAP-Rule" id="MF_00048"/>
    </source>
</evidence>
<dbReference type="InterPro" id="IPR011335">
    <property type="entry name" value="Restrct_endonuc-II-like"/>
</dbReference>
<dbReference type="AlphaFoldDB" id="A0A1S8CT58"/>
<dbReference type="Gene3D" id="3.40.1350.10">
    <property type="match status" value="1"/>
</dbReference>
<dbReference type="Proteomes" id="UP000192132">
    <property type="component" value="Unassembled WGS sequence"/>
</dbReference>
<protein>
    <recommendedName>
        <fullName evidence="2">UPF0102 protein BKE30_09090</fullName>
    </recommendedName>
</protein>